<keyword evidence="2" id="KW-1185">Reference proteome</keyword>
<evidence type="ECO:0008006" key="3">
    <source>
        <dbReference type="Google" id="ProtNLM"/>
    </source>
</evidence>
<dbReference type="GeneID" id="54403153"/>
<dbReference type="RefSeq" id="XP_033518713.1">
    <property type="nucleotide sequence ID" value="XM_033662721.1"/>
</dbReference>
<dbReference type="GO" id="GO:0008237">
    <property type="term" value="F:metallopeptidase activity"/>
    <property type="evidence" value="ECO:0007669"/>
    <property type="project" value="InterPro"/>
</dbReference>
<protein>
    <recommendedName>
        <fullName evidence="3">Lysine-specific metallo-endopeptidase domain-containing protein</fullName>
    </recommendedName>
</protein>
<dbReference type="InterPro" id="IPR024079">
    <property type="entry name" value="MetalloPept_cat_dom_sf"/>
</dbReference>
<sequence length="225" mass="24758">RLTENYAGCDDGQKVKLRQGFADAATLANIASAIDTDSTAWSHYFRTGIGRDDDVINAKKIWAMVAANNDPTNPPYSLAITDAVPQDGDTLREMLVCPLFFDPNSKWTKNDLQSRKFIAPKRKANSWCAPGEKFGFFEVAGLTLLHEMTHFDVIGKAAGVAEHANGEFWFNTHGSDDVGGFGDDYPRAARALGRYWQQGLNEKDTLEPWQNAESLAAAALGKWAL</sequence>
<feature type="non-terminal residue" evidence="1">
    <location>
        <position position="225"/>
    </location>
</feature>
<dbReference type="SUPFAM" id="SSF55486">
    <property type="entry name" value="Metalloproteases ('zincins'), catalytic domain"/>
    <property type="match status" value="1"/>
</dbReference>
<dbReference type="Proteomes" id="UP000799771">
    <property type="component" value="Unassembled WGS sequence"/>
</dbReference>
<reference evidence="1" key="1">
    <citation type="journal article" date="2020" name="Stud. Mycol.">
        <title>101 Dothideomycetes genomes: a test case for predicting lifestyles and emergence of pathogens.</title>
        <authorList>
            <person name="Haridas S."/>
            <person name="Albert R."/>
            <person name="Binder M."/>
            <person name="Bloem J."/>
            <person name="Labutti K."/>
            <person name="Salamov A."/>
            <person name="Andreopoulos B."/>
            <person name="Baker S."/>
            <person name="Barry K."/>
            <person name="Bills G."/>
            <person name="Bluhm B."/>
            <person name="Cannon C."/>
            <person name="Castanera R."/>
            <person name="Culley D."/>
            <person name="Daum C."/>
            <person name="Ezra D."/>
            <person name="Gonzalez J."/>
            <person name="Henrissat B."/>
            <person name="Kuo A."/>
            <person name="Liang C."/>
            <person name="Lipzen A."/>
            <person name="Lutzoni F."/>
            <person name="Magnuson J."/>
            <person name="Mondo S."/>
            <person name="Nolan M."/>
            <person name="Ohm R."/>
            <person name="Pangilinan J."/>
            <person name="Park H.-J."/>
            <person name="Ramirez L."/>
            <person name="Alfaro M."/>
            <person name="Sun H."/>
            <person name="Tritt A."/>
            <person name="Yoshinaga Y."/>
            <person name="Zwiers L.-H."/>
            <person name="Turgeon B."/>
            <person name="Goodwin S."/>
            <person name="Spatafora J."/>
            <person name="Crous P."/>
            <person name="Grigoriev I."/>
        </authorList>
    </citation>
    <scope>NUCLEOTIDE SEQUENCE</scope>
    <source>
        <strain evidence="1">CBS 119687</strain>
    </source>
</reference>
<accession>A0A6A5ZXK7</accession>
<evidence type="ECO:0000313" key="2">
    <source>
        <dbReference type="Proteomes" id="UP000799771"/>
    </source>
</evidence>
<organism evidence="1 2">
    <name type="scientific">Dothidotthia symphoricarpi CBS 119687</name>
    <dbReference type="NCBI Taxonomy" id="1392245"/>
    <lineage>
        <taxon>Eukaryota</taxon>
        <taxon>Fungi</taxon>
        <taxon>Dikarya</taxon>
        <taxon>Ascomycota</taxon>
        <taxon>Pezizomycotina</taxon>
        <taxon>Dothideomycetes</taxon>
        <taxon>Pleosporomycetidae</taxon>
        <taxon>Pleosporales</taxon>
        <taxon>Dothidotthiaceae</taxon>
        <taxon>Dothidotthia</taxon>
    </lineage>
</organism>
<evidence type="ECO:0000313" key="1">
    <source>
        <dbReference type="EMBL" id="KAF2124320.1"/>
    </source>
</evidence>
<dbReference type="EMBL" id="ML977520">
    <property type="protein sequence ID" value="KAF2124320.1"/>
    <property type="molecule type" value="Genomic_DNA"/>
</dbReference>
<name>A0A6A5ZXK7_9PLEO</name>
<dbReference type="AlphaFoldDB" id="A0A6A5ZXK7"/>
<gene>
    <name evidence="1" type="ORF">P153DRAFT_252041</name>
</gene>
<feature type="non-terminal residue" evidence="1">
    <location>
        <position position="1"/>
    </location>
</feature>
<dbReference type="Gene3D" id="3.40.390.10">
    <property type="entry name" value="Collagenase (Catalytic Domain)"/>
    <property type="match status" value="1"/>
</dbReference>
<proteinExistence type="predicted"/>
<dbReference type="OrthoDB" id="5381562at2759"/>